<dbReference type="CDD" id="cd00207">
    <property type="entry name" value="fer2"/>
    <property type="match status" value="1"/>
</dbReference>
<feature type="domain" description="2Fe-2S ferredoxin-type" evidence="1">
    <location>
        <begin position="2"/>
        <end position="88"/>
    </location>
</feature>
<evidence type="ECO:0000259" key="1">
    <source>
        <dbReference type="PROSITE" id="PS51085"/>
    </source>
</evidence>
<dbReference type="eggNOG" id="COG0633">
    <property type="taxonomic scope" value="Bacteria"/>
</dbReference>
<dbReference type="EMBL" id="CP001928">
    <property type="protein sequence ID" value="ADI38361.1"/>
    <property type="molecule type" value="Genomic_DNA"/>
</dbReference>
<protein>
    <submittedName>
        <fullName evidence="2">Putative ferredoxin [2Fe-2S] 4</fullName>
    </submittedName>
</protein>
<dbReference type="InterPro" id="IPR036010">
    <property type="entry name" value="2Fe-2S_ferredoxin-like_sf"/>
</dbReference>
<gene>
    <name evidence="2" type="primary">fdiV</name>
    <name evidence="2" type="ordered locus">wcw_1001</name>
</gene>
<organism evidence="2 3">
    <name type="scientific">Waddlia chondrophila (strain ATCC VR-1470 / WSU 86-1044)</name>
    <dbReference type="NCBI Taxonomy" id="716544"/>
    <lineage>
        <taxon>Bacteria</taxon>
        <taxon>Pseudomonadati</taxon>
        <taxon>Chlamydiota</taxon>
        <taxon>Chlamydiia</taxon>
        <taxon>Parachlamydiales</taxon>
        <taxon>Waddliaceae</taxon>
        <taxon>Waddlia</taxon>
    </lineage>
</organism>
<dbReference type="Pfam" id="PF00111">
    <property type="entry name" value="Fer2"/>
    <property type="match status" value="1"/>
</dbReference>
<keyword evidence="3" id="KW-1185">Reference proteome</keyword>
<dbReference type="GO" id="GO:0051537">
    <property type="term" value="F:2 iron, 2 sulfur cluster binding"/>
    <property type="evidence" value="ECO:0007669"/>
    <property type="project" value="InterPro"/>
</dbReference>
<dbReference type="OrthoDB" id="9807864at2"/>
<proteinExistence type="predicted"/>
<dbReference type="AlphaFoldDB" id="D6YW50"/>
<dbReference type="InterPro" id="IPR006058">
    <property type="entry name" value="2Fe2S_fd_BS"/>
</dbReference>
<dbReference type="PROSITE" id="PS00197">
    <property type="entry name" value="2FE2S_FER_1"/>
    <property type="match status" value="1"/>
</dbReference>
<dbReference type="STRING" id="716544.wcw_1001"/>
<sequence>MAKLKFETTGEEVELPDNSAIQEVCEEAGIPFACTEGVCGTCVIEIKEGGENLSDPTQEEIDFLGDDPQDERLACQCKIKQGEVTVSF</sequence>
<dbReference type="InterPro" id="IPR012675">
    <property type="entry name" value="Beta-grasp_dom_sf"/>
</dbReference>
<name>D6YW50_WADCW</name>
<evidence type="ECO:0000313" key="2">
    <source>
        <dbReference type="EMBL" id="ADI38361.1"/>
    </source>
</evidence>
<dbReference type="Gene3D" id="3.10.20.30">
    <property type="match status" value="1"/>
</dbReference>
<reference evidence="2 3" key="1">
    <citation type="journal article" date="2010" name="PLoS ONE">
        <title>The Waddlia genome: a window into chlamydial biology.</title>
        <authorList>
            <person name="Bertelli C."/>
            <person name="Collyn F."/>
            <person name="Croxatto A."/>
            <person name="Ruckert C."/>
            <person name="Polkinghorne A."/>
            <person name="Kebbi-Beghdadi C."/>
            <person name="Goesmann A."/>
            <person name="Vaughan L."/>
            <person name="Greub G."/>
        </authorList>
    </citation>
    <scope>NUCLEOTIDE SEQUENCE [LARGE SCALE GENOMIC DNA]</scope>
    <source>
        <strain evidence="3">ATCC VR-1470 / WSU 86-1044</strain>
    </source>
</reference>
<dbReference type="InterPro" id="IPR001041">
    <property type="entry name" value="2Fe-2S_ferredoxin-type"/>
</dbReference>
<accession>D6YW50</accession>
<dbReference type="HOGENOM" id="CLU_082632_8_1_0"/>
<evidence type="ECO:0000313" key="3">
    <source>
        <dbReference type="Proteomes" id="UP000001505"/>
    </source>
</evidence>
<dbReference type="PROSITE" id="PS51085">
    <property type="entry name" value="2FE2S_FER_2"/>
    <property type="match status" value="1"/>
</dbReference>
<dbReference type="SUPFAM" id="SSF54292">
    <property type="entry name" value="2Fe-2S ferredoxin-like"/>
    <property type="match status" value="1"/>
</dbReference>
<dbReference type="RefSeq" id="WP_013182075.1">
    <property type="nucleotide sequence ID" value="NC_014225.1"/>
</dbReference>
<dbReference type="Proteomes" id="UP000001505">
    <property type="component" value="Chromosome"/>
</dbReference>
<dbReference type="KEGG" id="wch:wcw_1001"/>